<name>A0A0G0ZHA3_9BACT</name>
<dbReference type="EMBL" id="LCDG01000003">
    <property type="protein sequence ID" value="KKS48095.1"/>
    <property type="molecule type" value="Genomic_DNA"/>
</dbReference>
<proteinExistence type="predicted"/>
<dbReference type="STRING" id="1618756.UV12_C0003G0054"/>
<evidence type="ECO:0000313" key="2">
    <source>
        <dbReference type="Proteomes" id="UP000034704"/>
    </source>
</evidence>
<comment type="caution">
    <text evidence="1">The sequence shown here is derived from an EMBL/GenBank/DDBJ whole genome shotgun (WGS) entry which is preliminary data.</text>
</comment>
<sequence length="186" mass="21600">MGIETNKKEKNSTHDKDLNKINLGQLDNEELWLNYGETQQELRRRNLARTNNMVGERGEFLAVETYNFIAGLSKLQAAPEGTQNVDALSRKGERYSIKTVSEPGTTTGVFYGCGDNNDINQLEKKFEYVIIVQIFKNYKPKRIIELTWEQFLKYRKWHSTMRAWNLSVTKNLLAEAKIILDNINHE</sequence>
<evidence type="ECO:0000313" key="1">
    <source>
        <dbReference type="EMBL" id="KKS48095.1"/>
    </source>
</evidence>
<dbReference type="Proteomes" id="UP000034704">
    <property type="component" value="Unassembled WGS sequence"/>
</dbReference>
<dbReference type="AlphaFoldDB" id="A0A0G0ZHA3"/>
<protein>
    <submittedName>
        <fullName evidence="1">Uncharacterized protein</fullName>
    </submittedName>
</protein>
<gene>
    <name evidence="1" type="ORF">UV12_C0003G0054</name>
</gene>
<organism evidence="1 2">
    <name type="scientific">Candidatus Nomurabacteria bacterium GW2011_GWC2_42_20</name>
    <dbReference type="NCBI Taxonomy" id="1618756"/>
    <lineage>
        <taxon>Bacteria</taxon>
        <taxon>Candidatus Nomuraibacteriota</taxon>
    </lineage>
</organism>
<reference evidence="1 2" key="1">
    <citation type="journal article" date="2015" name="Nature">
        <title>rRNA introns, odd ribosomes, and small enigmatic genomes across a large radiation of phyla.</title>
        <authorList>
            <person name="Brown C.T."/>
            <person name="Hug L.A."/>
            <person name="Thomas B.C."/>
            <person name="Sharon I."/>
            <person name="Castelle C.J."/>
            <person name="Singh A."/>
            <person name="Wilkins M.J."/>
            <person name="Williams K.H."/>
            <person name="Banfield J.F."/>
        </authorList>
    </citation>
    <scope>NUCLEOTIDE SEQUENCE [LARGE SCALE GENOMIC DNA]</scope>
</reference>
<accession>A0A0G0ZHA3</accession>